<dbReference type="EC" id="4.2.3.4" evidence="8 9"/>
<evidence type="ECO:0000256" key="4">
    <source>
        <dbReference type="ARBA" id="ARBA00022833"/>
    </source>
</evidence>
<dbReference type="PIRSF" id="PIRSF001455">
    <property type="entry name" value="DHQ_synth"/>
    <property type="match status" value="1"/>
</dbReference>
<feature type="domain" description="3-dehydroquinate synthase C-terminal" evidence="11">
    <location>
        <begin position="169"/>
        <end position="307"/>
    </location>
</feature>
<dbReference type="Gene3D" id="3.40.50.1970">
    <property type="match status" value="1"/>
</dbReference>
<dbReference type="HAMAP" id="MF_00110">
    <property type="entry name" value="DHQ_synthase"/>
    <property type="match status" value="1"/>
</dbReference>
<gene>
    <name evidence="8 12" type="primary">aroB</name>
    <name evidence="12" type="ORF">LFW2832_00610</name>
</gene>
<keyword evidence="8" id="KW-0057">Aromatic amino acid biosynthesis</keyword>
<dbReference type="Gene3D" id="1.20.1090.10">
    <property type="entry name" value="Dehydroquinate synthase-like - alpha domain"/>
    <property type="match status" value="1"/>
</dbReference>
<comment type="cofactor">
    <cofactor evidence="8">
        <name>Co(2+)</name>
        <dbReference type="ChEBI" id="CHEBI:48828"/>
    </cofactor>
    <cofactor evidence="8">
        <name>Zn(2+)</name>
        <dbReference type="ChEBI" id="CHEBI:29105"/>
    </cofactor>
    <text evidence="8">Binds 1 divalent metal cation per subunit. Can use either Co(2+) or Zn(2+).</text>
</comment>
<reference evidence="12 13" key="1">
    <citation type="submission" date="2019-08" db="EMBL/GenBank/DDBJ databases">
        <authorList>
            <person name="Vazquez-Campos X."/>
        </authorList>
    </citation>
    <scope>NUCLEOTIDE SEQUENCE [LARGE SCALE GENOMIC DNA]</scope>
    <source>
        <strain evidence="12">LFW-283_2</strain>
    </source>
</reference>
<dbReference type="PANTHER" id="PTHR43622">
    <property type="entry name" value="3-DEHYDROQUINATE SYNTHASE"/>
    <property type="match status" value="1"/>
</dbReference>
<evidence type="ECO:0000259" key="10">
    <source>
        <dbReference type="Pfam" id="PF01761"/>
    </source>
</evidence>
<comment type="caution">
    <text evidence="8">Lacks conserved residue(s) required for the propagation of feature annotation.</text>
</comment>
<name>A0A5E4LVM9_9ARCH</name>
<keyword evidence="8" id="KW-0028">Amino-acid biosynthesis</keyword>
<dbReference type="PANTHER" id="PTHR43622:SF1">
    <property type="entry name" value="3-DEHYDROQUINATE SYNTHASE"/>
    <property type="match status" value="1"/>
</dbReference>
<feature type="binding site" evidence="8">
    <location>
        <position position="249"/>
    </location>
    <ligand>
        <name>Zn(2+)</name>
        <dbReference type="ChEBI" id="CHEBI:29105"/>
    </ligand>
</feature>
<comment type="caution">
    <text evidence="12">The sequence shown here is derived from an EMBL/GenBank/DDBJ whole genome shotgun (WGS) entry which is preliminary data.</text>
</comment>
<dbReference type="Proteomes" id="UP000789941">
    <property type="component" value="Unassembled WGS sequence"/>
</dbReference>
<dbReference type="GO" id="GO:0009423">
    <property type="term" value="P:chorismate biosynthetic process"/>
    <property type="evidence" value="ECO:0007669"/>
    <property type="project" value="UniProtKB-UniRule"/>
</dbReference>
<evidence type="ECO:0000256" key="5">
    <source>
        <dbReference type="ARBA" id="ARBA00023027"/>
    </source>
</evidence>
<evidence type="ECO:0000313" key="13">
    <source>
        <dbReference type="Proteomes" id="UP000789941"/>
    </source>
</evidence>
<dbReference type="GO" id="GO:0005737">
    <property type="term" value="C:cytoplasm"/>
    <property type="evidence" value="ECO:0007669"/>
    <property type="project" value="UniProtKB-SubCell"/>
</dbReference>
<protein>
    <recommendedName>
        <fullName evidence="8 9">3-dehydroquinate synthase</fullName>
        <shortName evidence="8">DHQS</shortName>
        <ecNumber evidence="8 9">4.2.3.4</ecNumber>
    </recommendedName>
</protein>
<dbReference type="NCBIfam" id="TIGR01357">
    <property type="entry name" value="aroB"/>
    <property type="match status" value="1"/>
</dbReference>
<evidence type="ECO:0000256" key="8">
    <source>
        <dbReference type="HAMAP-Rule" id="MF_00110"/>
    </source>
</evidence>
<feature type="binding site" evidence="8">
    <location>
        <begin position="117"/>
        <end position="118"/>
    </location>
    <ligand>
        <name>NAD(+)</name>
        <dbReference type="ChEBI" id="CHEBI:57540"/>
    </ligand>
</feature>
<dbReference type="InterPro" id="IPR056179">
    <property type="entry name" value="DHQS_C"/>
</dbReference>
<dbReference type="InterPro" id="IPR030963">
    <property type="entry name" value="DHQ_synth_fam"/>
</dbReference>
<evidence type="ECO:0000256" key="2">
    <source>
        <dbReference type="ARBA" id="ARBA00022723"/>
    </source>
</evidence>
<dbReference type="InterPro" id="IPR050071">
    <property type="entry name" value="Dehydroquinate_synthase"/>
</dbReference>
<evidence type="ECO:0000256" key="1">
    <source>
        <dbReference type="ARBA" id="ARBA00001911"/>
    </source>
</evidence>
<comment type="similarity">
    <text evidence="8">Belongs to the sugar phosphate cyclases superfamily. Dehydroquinate synthase family.</text>
</comment>
<dbReference type="EMBL" id="CABMJJ010000009">
    <property type="protein sequence ID" value="VVC03916.1"/>
    <property type="molecule type" value="Genomic_DNA"/>
</dbReference>
<evidence type="ECO:0000256" key="3">
    <source>
        <dbReference type="ARBA" id="ARBA00022741"/>
    </source>
</evidence>
<keyword evidence="4 8" id="KW-0862">Zinc</keyword>
<dbReference type="SUPFAM" id="SSF56796">
    <property type="entry name" value="Dehydroquinate synthase-like"/>
    <property type="match status" value="1"/>
</dbReference>
<dbReference type="Pfam" id="PF01761">
    <property type="entry name" value="DHQ_synthase"/>
    <property type="match status" value="1"/>
</dbReference>
<evidence type="ECO:0000313" key="12">
    <source>
        <dbReference type="EMBL" id="VVC03916.1"/>
    </source>
</evidence>
<evidence type="ECO:0000256" key="9">
    <source>
        <dbReference type="NCBIfam" id="TIGR01357"/>
    </source>
</evidence>
<dbReference type="GO" id="GO:0000166">
    <property type="term" value="F:nucleotide binding"/>
    <property type="evidence" value="ECO:0007669"/>
    <property type="project" value="UniProtKB-KW"/>
</dbReference>
<proteinExistence type="inferred from homology"/>
<keyword evidence="3 8" id="KW-0547">Nucleotide-binding</keyword>
<dbReference type="UniPathway" id="UPA00053">
    <property type="reaction ID" value="UER00085"/>
</dbReference>
<sequence>MRVLTLNGTTGSCDIVLGDSIENLKSHCENQRIVVVTDENVRRVHGDKLDGMEMIEIGLGEENKNLVTVEKIYKKLLDLEIDKSTMMIGVGGGIVCDVTGFAASTYVRGLQFGFVPTTLLAQVDASIGGKNGVNLEGYKNLVGLIRQPRFCLCDFEMLKTLPPVELRCGMAEVIKHAAIGDEALFSYLEANVEKVLSLHRTSIEKIVHDSIVVKLTIVKKDELEKGERMKLNFGHTIGHAIEKTTQKKHGEAVAIGMVASANLSVARGMLQKKDAERLENLIKQFGLPTTIPAKDSLMEAIRKDKKKSGQKIKMALLEGIGKAKITEIELEAVVNDLC</sequence>
<comment type="pathway">
    <text evidence="8">Metabolic intermediate biosynthesis; chorismate biosynthesis; chorismate from D-erythrose 4-phosphate and phosphoenolpyruvate: step 2/7.</text>
</comment>
<dbReference type="InterPro" id="IPR016037">
    <property type="entry name" value="DHQ_synth_AroB"/>
</dbReference>
<comment type="catalytic activity">
    <reaction evidence="8">
        <text>7-phospho-2-dehydro-3-deoxy-D-arabino-heptonate = 3-dehydroquinate + phosphate</text>
        <dbReference type="Rhea" id="RHEA:21968"/>
        <dbReference type="ChEBI" id="CHEBI:32364"/>
        <dbReference type="ChEBI" id="CHEBI:43474"/>
        <dbReference type="ChEBI" id="CHEBI:58394"/>
        <dbReference type="EC" id="4.2.3.4"/>
    </reaction>
</comment>
<dbReference type="GO" id="GO:0003856">
    <property type="term" value="F:3-dehydroquinate synthase activity"/>
    <property type="evidence" value="ECO:0007669"/>
    <property type="project" value="UniProtKB-UniRule"/>
</dbReference>
<keyword evidence="7 8" id="KW-0170">Cobalt</keyword>
<dbReference type="Pfam" id="PF24621">
    <property type="entry name" value="DHQS_C"/>
    <property type="match status" value="1"/>
</dbReference>
<feature type="binding site" evidence="8">
    <location>
        <position position="139"/>
    </location>
    <ligand>
        <name>NAD(+)</name>
        <dbReference type="ChEBI" id="CHEBI:57540"/>
    </ligand>
</feature>
<evidence type="ECO:0000259" key="11">
    <source>
        <dbReference type="Pfam" id="PF24621"/>
    </source>
</evidence>
<feature type="binding site" evidence="8">
    <location>
        <position position="172"/>
    </location>
    <ligand>
        <name>Zn(2+)</name>
        <dbReference type="ChEBI" id="CHEBI:29105"/>
    </ligand>
</feature>
<dbReference type="GO" id="GO:0008652">
    <property type="term" value="P:amino acid biosynthetic process"/>
    <property type="evidence" value="ECO:0007669"/>
    <property type="project" value="UniProtKB-KW"/>
</dbReference>
<comment type="cofactor">
    <cofactor evidence="1 8">
        <name>NAD(+)</name>
        <dbReference type="ChEBI" id="CHEBI:57540"/>
    </cofactor>
</comment>
<feature type="binding site" evidence="8">
    <location>
        <position position="235"/>
    </location>
    <ligand>
        <name>Zn(2+)</name>
        <dbReference type="ChEBI" id="CHEBI:29105"/>
    </ligand>
</feature>
<keyword evidence="8" id="KW-0963">Cytoplasm</keyword>
<dbReference type="CDD" id="cd08195">
    <property type="entry name" value="DHQS"/>
    <property type="match status" value="1"/>
</dbReference>
<comment type="function">
    <text evidence="8">Catalyzes the conversion of 3-deoxy-D-arabino-heptulosonate 7-phosphate (DAHP) to dehydroquinate (DHQ).</text>
</comment>
<evidence type="ECO:0000256" key="7">
    <source>
        <dbReference type="ARBA" id="ARBA00023285"/>
    </source>
</evidence>
<dbReference type="AlphaFoldDB" id="A0A5E4LVM9"/>
<keyword evidence="6 8" id="KW-0456">Lyase</keyword>
<keyword evidence="5 8" id="KW-0520">NAD</keyword>
<feature type="domain" description="3-dehydroquinate synthase N-terminal" evidence="10">
    <location>
        <begin position="56"/>
        <end position="167"/>
    </location>
</feature>
<comment type="subcellular location">
    <subcellularLocation>
        <location evidence="8">Cytoplasm</location>
    </subcellularLocation>
</comment>
<accession>A0A5E4LVM9</accession>
<feature type="binding site" evidence="8">
    <location>
        <position position="130"/>
    </location>
    <ligand>
        <name>NAD(+)</name>
        <dbReference type="ChEBI" id="CHEBI:57540"/>
    </ligand>
</feature>
<evidence type="ECO:0000256" key="6">
    <source>
        <dbReference type="ARBA" id="ARBA00023239"/>
    </source>
</evidence>
<dbReference type="InterPro" id="IPR030960">
    <property type="entry name" value="DHQS/DOIS_N"/>
</dbReference>
<dbReference type="GO" id="GO:0009073">
    <property type="term" value="P:aromatic amino acid family biosynthetic process"/>
    <property type="evidence" value="ECO:0007669"/>
    <property type="project" value="UniProtKB-KW"/>
</dbReference>
<dbReference type="GO" id="GO:0046872">
    <property type="term" value="F:metal ion binding"/>
    <property type="evidence" value="ECO:0007669"/>
    <property type="project" value="UniProtKB-KW"/>
</dbReference>
<organism evidence="12 13">
    <name type="scientific">Candidatus Bilamarchaeum dharawalense</name>
    <dbReference type="NCBI Taxonomy" id="2885759"/>
    <lineage>
        <taxon>Archaea</taxon>
        <taxon>Candidatus Micrarchaeota</taxon>
        <taxon>Candidatus Micrarchaeia</taxon>
        <taxon>Candidatus Anstonellales</taxon>
        <taxon>Candidatus Bilamarchaeaceae</taxon>
        <taxon>Candidatus Bilamarchaeum</taxon>
    </lineage>
</organism>
<keyword evidence="2 8" id="KW-0479">Metal-binding</keyword>